<dbReference type="EMBL" id="KR029588">
    <property type="protein sequence ID" value="AKH46962.1"/>
    <property type="molecule type" value="Genomic_DNA"/>
</dbReference>
<organism evidence="1">
    <name type="scientific">uncultured marine virus</name>
    <dbReference type="NCBI Taxonomy" id="186617"/>
    <lineage>
        <taxon>Viruses</taxon>
        <taxon>environmental samples</taxon>
    </lineage>
</organism>
<proteinExistence type="predicted"/>
<protein>
    <submittedName>
        <fullName evidence="1">Uncharacterized protein</fullName>
    </submittedName>
</protein>
<accession>A0A0F7L640</accession>
<evidence type="ECO:0000313" key="1">
    <source>
        <dbReference type="EMBL" id="AKH46962.1"/>
    </source>
</evidence>
<name>A0A0F7L640_9VIRU</name>
<sequence length="108" mass="11752">MAQEPIFPDSQLALVVYEGLDTDESDVSQKRTEKVAEKAVAKINKGLETDPDTIVAWQNLEDKIQTQIDQLDLLSLKIAAATPIGAYLQDSSQSVFAAHVSLAKVIDP</sequence>
<reference evidence="1" key="1">
    <citation type="journal article" date="2015" name="Front. Microbiol.">
        <title>Combining genomic sequencing methods to explore viral diversity and reveal potential virus-host interactions.</title>
        <authorList>
            <person name="Chow C.E."/>
            <person name="Winget D.M."/>
            <person name="White R.A.III."/>
            <person name="Hallam S.J."/>
            <person name="Suttle C.A."/>
        </authorList>
    </citation>
    <scope>NUCLEOTIDE SEQUENCE</scope>
    <source>
        <strain evidence="1">Anoxic2_4</strain>
    </source>
</reference>
<reference evidence="1" key="2">
    <citation type="submission" date="2015-03" db="EMBL/GenBank/DDBJ databases">
        <authorList>
            <person name="Chow C.-E.T."/>
            <person name="Winget D.M."/>
            <person name="White R.A.III."/>
            <person name="Hallam S.J."/>
            <person name="Suttle C.A."/>
        </authorList>
    </citation>
    <scope>NUCLEOTIDE SEQUENCE</scope>
    <source>
        <strain evidence="1">Anoxic2_4</strain>
    </source>
</reference>